<sequence length="79" mass="9245">MTARDLPRNSVRRWRDGHVDITFSLKHLAPLRLDLKRTDQWIKGELQRFSSDQPEVVTARLGFFGTESKIIIVRNPTQK</sequence>
<dbReference type="AlphaFoldDB" id="A0A3M8W8F0"/>
<keyword evidence="2" id="KW-1185">Reference proteome</keyword>
<dbReference type="RefSeq" id="WP_123100467.1">
    <property type="nucleotide sequence ID" value="NZ_RIBZ01000193.1"/>
</dbReference>
<evidence type="ECO:0000313" key="2">
    <source>
        <dbReference type="Proteomes" id="UP000275401"/>
    </source>
</evidence>
<name>A0A3M8W8F0_9ACTN</name>
<organism evidence="1 2">
    <name type="scientific">Streptomyces botrytidirepellens</name>
    <dbReference type="NCBI Taxonomy" id="2486417"/>
    <lineage>
        <taxon>Bacteria</taxon>
        <taxon>Bacillati</taxon>
        <taxon>Actinomycetota</taxon>
        <taxon>Actinomycetes</taxon>
        <taxon>Kitasatosporales</taxon>
        <taxon>Streptomycetaceae</taxon>
        <taxon>Streptomyces</taxon>
    </lineage>
</organism>
<dbReference type="EMBL" id="RIBZ01000193">
    <property type="protein sequence ID" value="RNG26378.1"/>
    <property type="molecule type" value="Genomic_DNA"/>
</dbReference>
<dbReference type="Proteomes" id="UP000275401">
    <property type="component" value="Unassembled WGS sequence"/>
</dbReference>
<gene>
    <name evidence="1" type="ORF">EEJ42_15110</name>
</gene>
<protein>
    <submittedName>
        <fullName evidence="1">Uncharacterized protein</fullName>
    </submittedName>
</protein>
<comment type="caution">
    <text evidence="1">The sequence shown here is derived from an EMBL/GenBank/DDBJ whole genome shotgun (WGS) entry which is preliminary data.</text>
</comment>
<evidence type="ECO:0000313" key="1">
    <source>
        <dbReference type="EMBL" id="RNG26378.1"/>
    </source>
</evidence>
<accession>A0A3M8W8F0</accession>
<proteinExistence type="predicted"/>
<reference evidence="1 2" key="1">
    <citation type="submission" date="2018-11" db="EMBL/GenBank/DDBJ databases">
        <title>The Potential of Streptomyces as Biocontrol Agents against the Tomato grey mould, Botrytis cinerea (Gray mold) Frontiers in Microbiology.</title>
        <authorList>
            <person name="Li D."/>
        </authorList>
    </citation>
    <scope>NUCLEOTIDE SEQUENCE [LARGE SCALE GENOMIC DNA]</scope>
    <source>
        <strain evidence="1 2">NEAU-LD23</strain>
    </source>
</reference>